<feature type="transmembrane region" description="Helical" evidence="1">
    <location>
        <begin position="139"/>
        <end position="160"/>
    </location>
</feature>
<evidence type="ECO:0008006" key="4">
    <source>
        <dbReference type="Google" id="ProtNLM"/>
    </source>
</evidence>
<feature type="transmembrane region" description="Helical" evidence="1">
    <location>
        <begin position="371"/>
        <end position="395"/>
    </location>
</feature>
<name>A0A4S3MMW6_9RHOB</name>
<dbReference type="RefSeq" id="WP_136394679.1">
    <property type="nucleotide sequence ID" value="NZ_SSND01000002.1"/>
</dbReference>
<feature type="transmembrane region" description="Helical" evidence="1">
    <location>
        <begin position="77"/>
        <end position="100"/>
    </location>
</feature>
<feature type="transmembrane region" description="Helical" evidence="1">
    <location>
        <begin position="53"/>
        <end position="71"/>
    </location>
</feature>
<comment type="caution">
    <text evidence="2">The sequence shown here is derived from an EMBL/GenBank/DDBJ whole genome shotgun (WGS) entry which is preliminary data.</text>
</comment>
<keyword evidence="1" id="KW-0812">Transmembrane</keyword>
<organism evidence="2 3">
    <name type="scientific">Aliigemmobacter aestuarii</name>
    <dbReference type="NCBI Taxonomy" id="1445661"/>
    <lineage>
        <taxon>Bacteria</taxon>
        <taxon>Pseudomonadati</taxon>
        <taxon>Pseudomonadota</taxon>
        <taxon>Alphaproteobacteria</taxon>
        <taxon>Rhodobacterales</taxon>
        <taxon>Paracoccaceae</taxon>
        <taxon>Aliigemmobacter</taxon>
    </lineage>
</organism>
<protein>
    <recommendedName>
        <fullName evidence="4">O-antigen ligase domain-containing protein</fullName>
    </recommendedName>
</protein>
<feature type="transmembrane region" description="Helical" evidence="1">
    <location>
        <begin position="28"/>
        <end position="46"/>
    </location>
</feature>
<dbReference type="Proteomes" id="UP000309450">
    <property type="component" value="Unassembled WGS sequence"/>
</dbReference>
<keyword evidence="1" id="KW-1133">Transmembrane helix</keyword>
<dbReference type="EMBL" id="SSND01000002">
    <property type="protein sequence ID" value="THD83786.1"/>
    <property type="molecule type" value="Genomic_DNA"/>
</dbReference>
<keyword evidence="3" id="KW-1185">Reference proteome</keyword>
<feature type="transmembrane region" description="Helical" evidence="1">
    <location>
        <begin position="107"/>
        <end position="127"/>
    </location>
</feature>
<accession>A0A4S3MMW6</accession>
<feature type="transmembrane region" description="Helical" evidence="1">
    <location>
        <begin position="172"/>
        <end position="196"/>
    </location>
</feature>
<evidence type="ECO:0000256" key="1">
    <source>
        <dbReference type="SAM" id="Phobius"/>
    </source>
</evidence>
<dbReference type="OrthoDB" id="7010242at2"/>
<feature type="transmembrane region" description="Helical" evidence="1">
    <location>
        <begin position="216"/>
        <end position="242"/>
    </location>
</feature>
<dbReference type="AlphaFoldDB" id="A0A4S3MMW6"/>
<reference evidence="2 3" key="1">
    <citation type="submission" date="2019-04" db="EMBL/GenBank/DDBJ databases">
        <title>Draft genome sequence of Gemmobacter aestuarii sp. nov.</title>
        <authorList>
            <person name="Hameed A."/>
            <person name="Lin S.-Y."/>
            <person name="Shahina M."/>
            <person name="Lai W.-A."/>
            <person name="Young C.-C."/>
        </authorList>
    </citation>
    <scope>NUCLEOTIDE SEQUENCE [LARGE SCALE GENOMIC DNA]</scope>
    <source>
        <strain evidence="2 3">CC-PW-75</strain>
    </source>
</reference>
<evidence type="ECO:0000313" key="3">
    <source>
        <dbReference type="Proteomes" id="UP000309450"/>
    </source>
</evidence>
<proteinExistence type="predicted"/>
<sequence length="466" mass="48421">MAFFPASAVFLLIWIARVIRSPDNGVVVAIATLPFGMFAAVKVAGLSLLVTDLLASLTMAALILAWVRAGAHVERGVLTATNAFLGFYAVYALISATILVRLFAGQFLVFPMNVSATGIAVSIFFQSTMQPLAPGMSNVAQAGYILLSFGFFVAAAAVFFRRSPALGERGLAIAAGINILLGVLDLMALDTLLSVIRTADYSLLNQHSFNGFPRVIGGFSEASAFGATSAAFFAYFTMAFLIHRRGAHGGLALGNLLCALTSLSSSGFVAVAVAGVVILAHMPVYLGRGMSRGFAHGFVIVVSLCLAAICLLFLLPGVTKSASNVLDWLIFSKASSESGIERSAWARAGFQAFAETGGLGAGAGSLRANGLAAVLMGSVGLPGTLSFAIFFLLAISGGRRITDPHDRRAFHAARATALTLLAALMLSATTPNPTLFLMAVTAMSAAARQRARAMQAAPAHARVHPA</sequence>
<evidence type="ECO:0000313" key="2">
    <source>
        <dbReference type="EMBL" id="THD83786.1"/>
    </source>
</evidence>
<keyword evidence="1" id="KW-0472">Membrane</keyword>
<gene>
    <name evidence="2" type="ORF">E7811_11045</name>
</gene>
<feature type="transmembrane region" description="Helical" evidence="1">
    <location>
        <begin position="254"/>
        <end position="282"/>
    </location>
</feature>
<feature type="transmembrane region" description="Helical" evidence="1">
    <location>
        <begin position="415"/>
        <end position="440"/>
    </location>
</feature>
<feature type="transmembrane region" description="Helical" evidence="1">
    <location>
        <begin position="294"/>
        <end position="315"/>
    </location>
</feature>